<organism evidence="1 2">
    <name type="scientific">Ramularia collo-cygni</name>
    <dbReference type="NCBI Taxonomy" id="112498"/>
    <lineage>
        <taxon>Eukaryota</taxon>
        <taxon>Fungi</taxon>
        <taxon>Dikarya</taxon>
        <taxon>Ascomycota</taxon>
        <taxon>Pezizomycotina</taxon>
        <taxon>Dothideomycetes</taxon>
        <taxon>Dothideomycetidae</taxon>
        <taxon>Mycosphaerellales</taxon>
        <taxon>Mycosphaerellaceae</taxon>
        <taxon>Ramularia</taxon>
    </lineage>
</organism>
<gene>
    <name evidence="1" type="ORF">RCC_07742</name>
</gene>
<dbReference type="AlphaFoldDB" id="A0A2D3VDJ9"/>
<sequence length="222" mass="25200">MILIQVGLDAVATTGEKYIEPLTTLARLHRVDRTFNSTIQGSAKLQNSMFAGSDGLSIDIMLVRLIYEHWVAWTEDDNKPPEPDIKLLKFPQTPLRWLMNHIHPDVLLKQASRSSFGLYFAAFKPDSNEERRMERLVGCLPAKMAGKEASWRKIKVVQSEESSERVSYAKIHFRRSKDSGRVSHYRESLEFPDGMLLGESFECLSEIACRSDAQHVEFAAAA</sequence>
<evidence type="ECO:0000313" key="1">
    <source>
        <dbReference type="EMBL" id="CZT21876.1"/>
    </source>
</evidence>
<name>A0A2D3VDJ9_9PEZI</name>
<dbReference type="Proteomes" id="UP000225277">
    <property type="component" value="Unassembled WGS sequence"/>
</dbReference>
<dbReference type="GeneID" id="35602854"/>
<reference evidence="1 2" key="1">
    <citation type="submission" date="2016-03" db="EMBL/GenBank/DDBJ databases">
        <authorList>
            <person name="Ploux O."/>
        </authorList>
    </citation>
    <scope>NUCLEOTIDE SEQUENCE [LARGE SCALE GENOMIC DNA]</scope>
    <source>
        <strain evidence="1 2">URUG2</strain>
    </source>
</reference>
<dbReference type="RefSeq" id="XP_023628765.1">
    <property type="nucleotide sequence ID" value="XM_023772997.1"/>
</dbReference>
<dbReference type="OrthoDB" id="3648185at2759"/>
<evidence type="ECO:0000313" key="2">
    <source>
        <dbReference type="Proteomes" id="UP000225277"/>
    </source>
</evidence>
<dbReference type="EMBL" id="FJUY01000012">
    <property type="protein sequence ID" value="CZT21876.1"/>
    <property type="molecule type" value="Genomic_DNA"/>
</dbReference>
<proteinExistence type="predicted"/>
<protein>
    <submittedName>
        <fullName evidence="1">Uncharacterized protein</fullName>
    </submittedName>
</protein>
<keyword evidence="2" id="KW-1185">Reference proteome</keyword>
<accession>A0A2D3VDJ9</accession>